<name>A0AAW3FBW5_BURGA</name>
<gene>
    <name evidence="1" type="ORF">DM48_8004</name>
</gene>
<proteinExistence type="predicted"/>
<evidence type="ECO:0000313" key="1">
    <source>
        <dbReference type="EMBL" id="KGC24040.1"/>
    </source>
</evidence>
<accession>A0AAW3FBW5</accession>
<reference evidence="1 2" key="1">
    <citation type="submission" date="2014-04" db="EMBL/GenBank/DDBJ databases">
        <authorList>
            <person name="Bishop-Lilly K.A."/>
            <person name="Broomall S.M."/>
            <person name="Chain P.S."/>
            <person name="Chertkov O."/>
            <person name="Coyne S.R."/>
            <person name="Daligault H.E."/>
            <person name="Davenport K.W."/>
            <person name="Erkkila T."/>
            <person name="Frey K.G."/>
            <person name="Gibbons H.S."/>
            <person name="Gu W."/>
            <person name="Jaissle J."/>
            <person name="Johnson S.L."/>
            <person name="Koroleva G.I."/>
            <person name="Ladner J.T."/>
            <person name="Lo C.-C."/>
            <person name="Minogue T.D."/>
            <person name="Munk C."/>
            <person name="Palacios G.F."/>
            <person name="Redden C.L."/>
            <person name="Rosenzweig C.N."/>
            <person name="Scholz M.B."/>
            <person name="Teshima H."/>
            <person name="Xu Y."/>
        </authorList>
    </citation>
    <scope>NUCLEOTIDE SEQUENCE [LARGE SCALE GENOMIC DNA]</scope>
    <source>
        <strain evidence="2">gladioli</strain>
    </source>
</reference>
<dbReference type="RefSeq" id="WP_036057742.1">
    <property type="nucleotide sequence ID" value="NZ_CP009320.1"/>
</dbReference>
<dbReference type="KEGG" id="bgo:BM43_7600"/>
<sequence length="74" mass="8542">MATKRKGYTEKEISDREQVMNVLAENVEEFKALMKLRGMTEDQPGYQNFVAQFVSNKLRDEALRNEFVKQLGAA</sequence>
<comment type="caution">
    <text evidence="1">The sequence shown here is derived from an EMBL/GenBank/DDBJ whole genome shotgun (WGS) entry which is preliminary data.</text>
</comment>
<protein>
    <submittedName>
        <fullName evidence="1">Uncharacterized protein</fullName>
    </submittedName>
</protein>
<organism evidence="1 2">
    <name type="scientific">Burkholderia gladioli</name>
    <name type="common">Pseudomonas marginata</name>
    <name type="synonym">Phytomonas marginata</name>
    <dbReference type="NCBI Taxonomy" id="28095"/>
    <lineage>
        <taxon>Bacteria</taxon>
        <taxon>Pseudomonadati</taxon>
        <taxon>Pseudomonadota</taxon>
        <taxon>Betaproteobacteria</taxon>
        <taxon>Burkholderiales</taxon>
        <taxon>Burkholderiaceae</taxon>
        <taxon>Burkholderia</taxon>
    </lineage>
</organism>
<dbReference type="EMBL" id="JPGG01000011">
    <property type="protein sequence ID" value="KGC24040.1"/>
    <property type="molecule type" value="Genomic_DNA"/>
</dbReference>
<dbReference type="AlphaFoldDB" id="A0AAW3FBW5"/>
<evidence type="ECO:0000313" key="2">
    <source>
        <dbReference type="Proteomes" id="UP000029590"/>
    </source>
</evidence>
<dbReference type="Proteomes" id="UP000029590">
    <property type="component" value="Unassembled WGS sequence"/>
</dbReference>